<reference evidence="3" key="1">
    <citation type="journal article" date="2021" name="Nat. Commun.">
        <title>Genetic determinants of endophytism in the Arabidopsis root mycobiome.</title>
        <authorList>
            <person name="Mesny F."/>
            <person name="Miyauchi S."/>
            <person name="Thiergart T."/>
            <person name="Pickel B."/>
            <person name="Atanasova L."/>
            <person name="Karlsson M."/>
            <person name="Huettel B."/>
            <person name="Barry K.W."/>
            <person name="Haridas S."/>
            <person name="Chen C."/>
            <person name="Bauer D."/>
            <person name="Andreopoulos W."/>
            <person name="Pangilinan J."/>
            <person name="LaButti K."/>
            <person name="Riley R."/>
            <person name="Lipzen A."/>
            <person name="Clum A."/>
            <person name="Drula E."/>
            <person name="Henrissat B."/>
            <person name="Kohler A."/>
            <person name="Grigoriev I.V."/>
            <person name="Martin F.M."/>
            <person name="Hacquard S."/>
        </authorList>
    </citation>
    <scope>NUCLEOTIDE SEQUENCE</scope>
    <source>
        <strain evidence="3">MPI-SDFR-AT-0117</strain>
    </source>
</reference>
<dbReference type="Proteomes" id="UP000770015">
    <property type="component" value="Unassembled WGS sequence"/>
</dbReference>
<dbReference type="OrthoDB" id="89086at2759"/>
<feature type="region of interest" description="Disordered" evidence="1">
    <location>
        <begin position="161"/>
        <end position="180"/>
    </location>
</feature>
<organism evidence="3 4">
    <name type="scientific">Plectosphaerella plurivora</name>
    <dbReference type="NCBI Taxonomy" id="936078"/>
    <lineage>
        <taxon>Eukaryota</taxon>
        <taxon>Fungi</taxon>
        <taxon>Dikarya</taxon>
        <taxon>Ascomycota</taxon>
        <taxon>Pezizomycotina</taxon>
        <taxon>Sordariomycetes</taxon>
        <taxon>Hypocreomycetidae</taxon>
        <taxon>Glomerellales</taxon>
        <taxon>Plectosphaerellaceae</taxon>
        <taxon>Plectosphaerella</taxon>
    </lineage>
</organism>
<accession>A0A9P9AFE6</accession>
<keyword evidence="2" id="KW-0732">Signal</keyword>
<evidence type="ECO:0000256" key="2">
    <source>
        <dbReference type="SAM" id="SignalP"/>
    </source>
</evidence>
<dbReference type="AlphaFoldDB" id="A0A9P9AFE6"/>
<keyword evidence="4" id="KW-1185">Reference proteome</keyword>
<proteinExistence type="predicted"/>
<gene>
    <name evidence="3" type="ORF">F5X68DRAFT_227960</name>
</gene>
<evidence type="ECO:0000256" key="1">
    <source>
        <dbReference type="SAM" id="MobiDB-lite"/>
    </source>
</evidence>
<evidence type="ECO:0000313" key="3">
    <source>
        <dbReference type="EMBL" id="KAH6693550.1"/>
    </source>
</evidence>
<feature type="chain" id="PRO_5040440573" evidence="2">
    <location>
        <begin position="20"/>
        <end position="374"/>
    </location>
</feature>
<name>A0A9P9AFE6_9PEZI</name>
<protein>
    <submittedName>
        <fullName evidence="3">Uncharacterized protein</fullName>
    </submittedName>
</protein>
<dbReference type="EMBL" id="JAGSXJ010000003">
    <property type="protein sequence ID" value="KAH6693550.1"/>
    <property type="molecule type" value="Genomic_DNA"/>
</dbReference>
<feature type="signal peptide" evidence="2">
    <location>
        <begin position="1"/>
        <end position="19"/>
    </location>
</feature>
<evidence type="ECO:0000313" key="4">
    <source>
        <dbReference type="Proteomes" id="UP000770015"/>
    </source>
</evidence>
<sequence length="374" mass="40821">MRSFSTALALASLLPTTLAEYRPTEHVVLMDCGFNADGDSSSQWLFYYPGIPWESNFKYKDPEMLQQVPWDGAYPWRENVPAVTMSNGDVFSFGIGPEIPDIIYPPHKYAGIGSSILQASNSFMCYGWHERKAYYLKDEAQTECGTAYICHHQWESSSPIRAGRYKHTSPDGGSGDGYERKTTLTIDASTTEVFTEASDISSTHPSLVSPIDAFSTLSEAFEGKGCKSKRYTISDLCSIGFECELDGQGEDLAGRQEAIAALIQKVAGDLIVDTEYRTTKYTTAHGVPTYFKGYVYPQTGGLVIEAWKKGEEGTGSFVQARVTFDIQCKSAAWVCRPGCSDIVGAMVGLGYSSKVVPETVFGTLSAGACDNVCT</sequence>
<comment type="caution">
    <text evidence="3">The sequence shown here is derived from an EMBL/GenBank/DDBJ whole genome shotgun (WGS) entry which is preliminary data.</text>
</comment>